<dbReference type="Ensembl" id="ENSSFAT00005050385.1">
    <property type="protein sequence ID" value="ENSSFAP00005048767.1"/>
    <property type="gene ID" value="ENSSFAG00005019544.1"/>
</dbReference>
<dbReference type="GO" id="GO:0005789">
    <property type="term" value="C:endoplasmic reticulum membrane"/>
    <property type="evidence" value="ECO:0007669"/>
    <property type="project" value="UniProtKB-SubCell"/>
</dbReference>
<keyword evidence="21" id="KW-1185">Reference proteome</keyword>
<feature type="region of interest" description="Disordered" evidence="18">
    <location>
        <begin position="959"/>
        <end position="1029"/>
    </location>
</feature>
<evidence type="ECO:0000259" key="19">
    <source>
        <dbReference type="Pfam" id="PF12931"/>
    </source>
</evidence>
<dbReference type="GO" id="GO:0090110">
    <property type="term" value="P:COPII-coated vesicle cargo loading"/>
    <property type="evidence" value="ECO:0007669"/>
    <property type="project" value="TreeGrafter"/>
</dbReference>
<evidence type="ECO:0000256" key="2">
    <source>
        <dbReference type="ARBA" id="ARBA00004406"/>
    </source>
</evidence>
<evidence type="ECO:0000256" key="1">
    <source>
        <dbReference type="ARBA" id="ARBA00004299"/>
    </source>
</evidence>
<dbReference type="PANTHER" id="PTHR13923">
    <property type="entry name" value="SEC31-RELATED PROTEIN"/>
    <property type="match status" value="1"/>
</dbReference>
<evidence type="ECO:0000256" key="18">
    <source>
        <dbReference type="SAM" id="MobiDB-lite"/>
    </source>
</evidence>
<keyword evidence="7" id="KW-0677">Repeat</keyword>
<feature type="compositionally biased region" description="Low complexity" evidence="18">
    <location>
        <begin position="961"/>
        <end position="970"/>
    </location>
</feature>
<feature type="region of interest" description="Disordered" evidence="18">
    <location>
        <begin position="849"/>
        <end position="931"/>
    </location>
</feature>
<proteinExistence type="inferred from homology"/>
<dbReference type="PROSITE" id="PS00678">
    <property type="entry name" value="WD_REPEATS_1"/>
    <property type="match status" value="1"/>
</dbReference>
<evidence type="ECO:0000256" key="4">
    <source>
        <dbReference type="ARBA" id="ARBA00022448"/>
    </source>
</evidence>
<dbReference type="GO" id="GO:0005198">
    <property type="term" value="F:structural molecule activity"/>
    <property type="evidence" value="ECO:0007669"/>
    <property type="project" value="TreeGrafter"/>
</dbReference>
<evidence type="ECO:0000256" key="5">
    <source>
        <dbReference type="ARBA" id="ARBA00022490"/>
    </source>
</evidence>
<dbReference type="InterPro" id="IPR015943">
    <property type="entry name" value="WD40/YVTN_repeat-like_dom_sf"/>
</dbReference>
<comment type="subcellular location">
    <subcellularLocation>
        <location evidence="1">Cytoplasmic vesicle</location>
        <location evidence="1">COPII-coated vesicle membrane</location>
        <topology evidence="1">Peripheral membrane protein</topology>
        <orientation evidence="1">Cytoplasmic side</orientation>
    </subcellularLocation>
    <subcellularLocation>
        <location evidence="2">Endoplasmic reticulum membrane</location>
        <topology evidence="2">Peripheral membrane protein</topology>
    </subcellularLocation>
</comment>
<evidence type="ECO:0000256" key="17">
    <source>
        <dbReference type="PROSITE-ProRule" id="PRU00221"/>
    </source>
</evidence>
<dbReference type="SMART" id="SM00320">
    <property type="entry name" value="WD40"/>
    <property type="match status" value="6"/>
</dbReference>
<evidence type="ECO:0000256" key="7">
    <source>
        <dbReference type="ARBA" id="ARBA00022737"/>
    </source>
</evidence>
<evidence type="ECO:0000256" key="10">
    <source>
        <dbReference type="ARBA" id="ARBA00022927"/>
    </source>
</evidence>
<evidence type="ECO:0000256" key="8">
    <source>
        <dbReference type="ARBA" id="ARBA00022824"/>
    </source>
</evidence>
<keyword evidence="5" id="KW-0963">Cytoplasm</keyword>
<feature type="repeat" description="WD" evidence="17">
    <location>
        <begin position="255"/>
        <end position="297"/>
    </location>
</feature>
<keyword evidence="11" id="KW-0472">Membrane</keyword>
<evidence type="ECO:0000256" key="14">
    <source>
        <dbReference type="ARBA" id="ARBA00039468"/>
    </source>
</evidence>
<dbReference type="PANTHER" id="PTHR13923:SF22">
    <property type="entry name" value="PROTEIN TRANSPORT PROTEIN SEC31B"/>
    <property type="match status" value="1"/>
</dbReference>
<dbReference type="FunFam" id="1.20.940.10:FF:000001">
    <property type="entry name" value="Protein transport protein Sec31A isoform A"/>
    <property type="match status" value="1"/>
</dbReference>
<keyword evidence="8" id="KW-0256">Endoplasmic reticulum</keyword>
<keyword evidence="4" id="KW-0813">Transport</keyword>
<keyword evidence="6 17" id="KW-0853">WD repeat</keyword>
<keyword evidence="12" id="KW-0968">Cytoplasmic vesicle</keyword>
<dbReference type="InterPro" id="IPR036322">
    <property type="entry name" value="WD40_repeat_dom_sf"/>
</dbReference>
<reference evidence="20" key="3">
    <citation type="submission" date="2025-09" db="UniProtKB">
        <authorList>
            <consortium name="Ensembl"/>
        </authorList>
    </citation>
    <scope>IDENTIFICATION</scope>
</reference>
<dbReference type="InterPro" id="IPR024298">
    <property type="entry name" value="Sec16_Sec23-bd"/>
</dbReference>
<gene>
    <name evidence="20" type="primary">sec31b</name>
</gene>
<dbReference type="InterPro" id="IPR040251">
    <property type="entry name" value="SEC31-like"/>
</dbReference>
<protein>
    <recommendedName>
        <fullName evidence="14">Protein transport protein Sec31A</fullName>
    </recommendedName>
    <alternativeName>
        <fullName evidence="16">SEC31-like protein 1</fullName>
    </alternativeName>
    <alternativeName>
        <fullName evidence="15">SEC31-related protein A</fullName>
    </alternativeName>
</protein>
<name>A0A672J6K5_SALFA</name>
<dbReference type="PROSITE" id="PS50082">
    <property type="entry name" value="WD_REPEATS_2"/>
    <property type="match status" value="2"/>
</dbReference>
<dbReference type="GO" id="GO:0030127">
    <property type="term" value="C:COPII vesicle coat"/>
    <property type="evidence" value="ECO:0007669"/>
    <property type="project" value="TreeGrafter"/>
</dbReference>
<keyword evidence="9" id="KW-0931">ER-Golgi transport</keyword>
<dbReference type="Gene3D" id="1.25.40.1030">
    <property type="match status" value="1"/>
</dbReference>
<dbReference type="GO" id="GO:0015031">
    <property type="term" value="P:protein transport"/>
    <property type="evidence" value="ECO:0007669"/>
    <property type="project" value="UniProtKB-KW"/>
</dbReference>
<feature type="repeat" description="WD" evidence="17">
    <location>
        <begin position="117"/>
        <end position="159"/>
    </location>
</feature>
<dbReference type="Pfam" id="PF00400">
    <property type="entry name" value="WD40"/>
    <property type="match status" value="2"/>
</dbReference>
<dbReference type="Gene3D" id="1.20.940.10">
    <property type="entry name" value="Functional domain of the splicing factor Prp18"/>
    <property type="match status" value="1"/>
</dbReference>
<evidence type="ECO:0000256" key="16">
    <source>
        <dbReference type="ARBA" id="ARBA00043112"/>
    </source>
</evidence>
<dbReference type="PROSITE" id="PS50294">
    <property type="entry name" value="WD_REPEATS_REGION"/>
    <property type="match status" value="1"/>
</dbReference>
<evidence type="ECO:0000256" key="13">
    <source>
        <dbReference type="ARBA" id="ARBA00025471"/>
    </source>
</evidence>
<feature type="domain" description="Sec16 Sec23-binding" evidence="19">
    <location>
        <begin position="562"/>
        <end position="688"/>
    </location>
</feature>
<evidence type="ECO:0000313" key="20">
    <source>
        <dbReference type="Ensembl" id="ENSSFAP00005048767.1"/>
    </source>
</evidence>
<organism evidence="20 21">
    <name type="scientific">Salarias fasciatus</name>
    <name type="common">Jewelled blenny</name>
    <name type="synonym">Blennius fasciatus</name>
    <dbReference type="NCBI Taxonomy" id="181472"/>
    <lineage>
        <taxon>Eukaryota</taxon>
        <taxon>Metazoa</taxon>
        <taxon>Chordata</taxon>
        <taxon>Craniata</taxon>
        <taxon>Vertebrata</taxon>
        <taxon>Euteleostomi</taxon>
        <taxon>Actinopterygii</taxon>
        <taxon>Neopterygii</taxon>
        <taxon>Teleostei</taxon>
        <taxon>Neoteleostei</taxon>
        <taxon>Acanthomorphata</taxon>
        <taxon>Ovalentaria</taxon>
        <taxon>Blenniimorphae</taxon>
        <taxon>Blenniiformes</taxon>
        <taxon>Blennioidei</taxon>
        <taxon>Blenniidae</taxon>
        <taxon>Salariinae</taxon>
        <taxon>Salarias</taxon>
    </lineage>
</organism>
<evidence type="ECO:0000256" key="6">
    <source>
        <dbReference type="ARBA" id="ARBA00022574"/>
    </source>
</evidence>
<evidence type="ECO:0000313" key="21">
    <source>
        <dbReference type="Proteomes" id="UP000472267"/>
    </source>
</evidence>
<dbReference type="Gene3D" id="2.130.10.10">
    <property type="entry name" value="YVTN repeat-like/Quinoprotein amine dehydrogenase"/>
    <property type="match status" value="1"/>
</dbReference>
<dbReference type="Proteomes" id="UP000472267">
    <property type="component" value="Chromosome 8"/>
</dbReference>
<dbReference type="GO" id="GO:0007029">
    <property type="term" value="P:endoplasmic reticulum organization"/>
    <property type="evidence" value="ECO:0007669"/>
    <property type="project" value="TreeGrafter"/>
</dbReference>
<dbReference type="GO" id="GO:0070971">
    <property type="term" value="C:endoplasmic reticulum exit site"/>
    <property type="evidence" value="ECO:0007669"/>
    <property type="project" value="TreeGrafter"/>
</dbReference>
<dbReference type="FunFam" id="1.25.40.1030:FF:000011">
    <property type="entry name" value="SEC31 homolog B, COPII coat complex component"/>
    <property type="match status" value="1"/>
</dbReference>
<evidence type="ECO:0000256" key="11">
    <source>
        <dbReference type="ARBA" id="ARBA00023136"/>
    </source>
</evidence>
<comment type="function">
    <text evidence="13">Component of the coat protein complex II (COPII) which promotes the formation of transport vesicles from the endoplasmic reticulum (ER). The coat has two main functions, the physical deformation of the endoplasmic reticulum membrane into vesicles and the selection of cargo molecules.</text>
</comment>
<dbReference type="InterPro" id="IPR019775">
    <property type="entry name" value="WD40_repeat_CS"/>
</dbReference>
<comment type="similarity">
    <text evidence="3">Belongs to the WD repeat SEC31 family.</text>
</comment>
<sequence>MRLKEIQRTAHQAWSPAGHHPICLALGTSAQQLDASFNTTAAIEIFEMDFSDPSLDIKHFSLSSVSHRLHSIVWVNFGMGADGTGGRLVAGSENGALTVYNPEAIMNSAADTVVGQSDKHTGPVRALDFNPFQSNLLASGANDSEIYIWDLNNFSSPMTPGAKTQPAEDISVVSWNRQVQHILASANPSGKAVVWDLRKNEPIIKISDHSNRMHCSGMLWHPDVATQLVLASEDDRLPVIQMWDLRFATSPLKVLENHTRGILSISWSQADSELLLSSAKDNRILCWNPNTGEVIYELPTTNQWCFDVQWCPRNPALLSAASFDGRITVYSVMGGSLKAQQQSTADKVIPQPKAQDTIIPPLKKPPKWIRRPVGASFAFGGKLITFENPKLPPVQSPQPVPRQVVVSQVTTETEFLQRSRELQAALQSGSFNNYCQAKIQGAKSDAEQDIWKFLLVGLLILTYQKDSRVKFLRLLGFSKDELERKVFKVSKSTQTQTPSPIILRSSCSLYNDLCSAQRCDDAAAAGDARTSGSVSPADFFSQTPKDNSNFQIPVSCDTDGLISQALLVGNFEGAVDLCLNDGRYAEAILLSISGGEELLKKTQQKYLSKQKNSISMLISSVVTQNWRDIVQSCELDNWKEALAALLTYAHPEEFAHLCDTLGSRLECEGTEKRCLQACLCYICSGNIEKLVECWALHRDCNSPLGLEDLVEKVMMLRKSIERLRNSEVAVQSPILAEKLTCYAGILAAEGSLTTAMTYLPENSDQPGIMMLRDRLFHAQGEAAIGQHPANSFNSGAGSAAKPAAAAAAAQIPAPKVRQLAPCPSNLPRSCRAVLQLFVSFPPGFLPHQPFQPQPMSAGGPLAYSPPGPSMPAANLSGPQPPPPPSSSTPGGVPPMPSPGLPPTGLMPSTSVPSGLMPPSSQPGAPVPMYPGALHGQGPAPLMAAGSFAPLGAGYPQGGPGAPAAKPFSAPVGPQEGWNDPPAVRGVPRKKKVPDNYTPPAPITAPVMGFPVEAPQPHGHAQVPPGAPQEPTVQLLQQLPAERVEQKEIPAEHMVLKSTFDSLVQRCQLAAGDPQTKRKLDDAAKRLGHLYDKLREQSLSHNILNGLHEISRCVASQNYQRGLEVHTQVVSSSNFSEISAFMPILKVVMTIANKLGV</sequence>
<reference evidence="20" key="1">
    <citation type="submission" date="2019-06" db="EMBL/GenBank/DDBJ databases">
        <authorList>
            <consortium name="Wellcome Sanger Institute Data Sharing"/>
        </authorList>
    </citation>
    <scope>NUCLEOTIDE SEQUENCE [LARGE SCALE GENOMIC DNA]</scope>
</reference>
<reference evidence="20" key="2">
    <citation type="submission" date="2025-08" db="UniProtKB">
        <authorList>
            <consortium name="Ensembl"/>
        </authorList>
    </citation>
    <scope>IDENTIFICATION</scope>
</reference>
<evidence type="ECO:0000256" key="15">
    <source>
        <dbReference type="ARBA" id="ARBA00041470"/>
    </source>
</evidence>
<dbReference type="Pfam" id="PF12931">
    <property type="entry name" value="TPR_Sec16"/>
    <property type="match status" value="1"/>
</dbReference>
<dbReference type="AlphaFoldDB" id="A0A672J6K5"/>
<evidence type="ECO:0000256" key="12">
    <source>
        <dbReference type="ARBA" id="ARBA00023329"/>
    </source>
</evidence>
<evidence type="ECO:0000256" key="9">
    <source>
        <dbReference type="ARBA" id="ARBA00022892"/>
    </source>
</evidence>
<dbReference type="FunFam" id="2.130.10.10:FF:000009">
    <property type="entry name" value="Protein transport protein Sec31A isoform A"/>
    <property type="match status" value="1"/>
</dbReference>
<accession>A0A672J6K5</accession>
<dbReference type="InterPro" id="IPR001680">
    <property type="entry name" value="WD40_rpt"/>
</dbReference>
<evidence type="ECO:0000256" key="3">
    <source>
        <dbReference type="ARBA" id="ARBA00009358"/>
    </source>
</evidence>
<feature type="compositionally biased region" description="Pro residues" evidence="18">
    <location>
        <begin position="878"/>
        <end position="901"/>
    </location>
</feature>
<dbReference type="SUPFAM" id="SSF50978">
    <property type="entry name" value="WD40 repeat-like"/>
    <property type="match status" value="1"/>
</dbReference>
<keyword evidence="10" id="KW-0653">Protein transport</keyword>